<keyword evidence="8" id="KW-0833">Ubl conjugation pathway</keyword>
<dbReference type="UniPathway" id="UPA00143"/>
<evidence type="ECO:0000256" key="1">
    <source>
        <dbReference type="ARBA" id="ARBA00000900"/>
    </source>
</evidence>
<dbReference type="HOGENOM" id="CLU_681971_0_0_1"/>
<dbReference type="InterPro" id="IPR002110">
    <property type="entry name" value="Ankyrin_rpt"/>
</dbReference>
<feature type="compositionally biased region" description="Acidic residues" evidence="10">
    <location>
        <begin position="194"/>
        <end position="207"/>
    </location>
</feature>
<dbReference type="EMBL" id="JH822813">
    <property type="protein sequence ID" value="EKC17499.1"/>
    <property type="molecule type" value="Genomic_DNA"/>
</dbReference>
<comment type="catalytic activity">
    <reaction evidence="1">
        <text>S-ubiquitinyl-[E2 ubiquitin-conjugating enzyme]-L-cysteine + [acceptor protein]-L-lysine = [E2 ubiquitin-conjugating enzyme]-L-cysteine + N(6)-ubiquitinyl-[acceptor protein]-L-lysine.</text>
        <dbReference type="EC" id="2.3.2.27"/>
    </reaction>
</comment>
<evidence type="ECO:0000256" key="6">
    <source>
        <dbReference type="ARBA" id="ARBA00022737"/>
    </source>
</evidence>
<dbReference type="SUPFAM" id="SSF159034">
    <property type="entry name" value="Mib/herc2 domain-like"/>
    <property type="match status" value="1"/>
</dbReference>
<keyword evidence="7" id="KW-0863">Zinc-finger</keyword>
<gene>
    <name evidence="11" type="ORF">CGI_10000695</name>
</gene>
<dbReference type="Pfam" id="PF12796">
    <property type="entry name" value="Ank_2"/>
    <property type="match status" value="1"/>
</dbReference>
<keyword evidence="5" id="KW-0479">Metal-binding</keyword>
<dbReference type="GO" id="GO:0008270">
    <property type="term" value="F:zinc ion binding"/>
    <property type="evidence" value="ECO:0007669"/>
    <property type="project" value="UniProtKB-KW"/>
</dbReference>
<evidence type="ECO:0000313" key="11">
    <source>
        <dbReference type="EMBL" id="EKC17499.1"/>
    </source>
</evidence>
<dbReference type="InterPro" id="IPR036770">
    <property type="entry name" value="Ankyrin_rpt-contain_sf"/>
</dbReference>
<keyword evidence="9" id="KW-0862">Zinc</keyword>
<dbReference type="InParanoid" id="K1PFA1"/>
<dbReference type="Gene3D" id="1.25.40.20">
    <property type="entry name" value="Ankyrin repeat-containing domain"/>
    <property type="match status" value="1"/>
</dbReference>
<evidence type="ECO:0000256" key="7">
    <source>
        <dbReference type="ARBA" id="ARBA00022771"/>
    </source>
</evidence>
<feature type="region of interest" description="Disordered" evidence="10">
    <location>
        <begin position="194"/>
        <end position="219"/>
    </location>
</feature>
<evidence type="ECO:0000256" key="2">
    <source>
        <dbReference type="ARBA" id="ARBA00004906"/>
    </source>
</evidence>
<dbReference type="PANTHER" id="PTHR24202:SF4">
    <property type="entry name" value="E3 UBIQUITIN-PROTEIN LIGASE MIB2-RELATED"/>
    <property type="match status" value="1"/>
</dbReference>
<evidence type="ECO:0000256" key="4">
    <source>
        <dbReference type="ARBA" id="ARBA00022679"/>
    </source>
</evidence>
<name>K1PFA1_MAGGI</name>
<dbReference type="AlphaFoldDB" id="K1PFA1"/>
<dbReference type="PANTHER" id="PTHR24202">
    <property type="entry name" value="E3 UBIQUITIN-PROTEIN LIGASE MIB2"/>
    <property type="match status" value="1"/>
</dbReference>
<evidence type="ECO:0000256" key="10">
    <source>
        <dbReference type="SAM" id="MobiDB-lite"/>
    </source>
</evidence>
<dbReference type="InterPro" id="IPR010606">
    <property type="entry name" value="Mib_Herc2"/>
</dbReference>
<protein>
    <recommendedName>
        <fullName evidence="3">RING-type E3 ubiquitin transferase</fullName>
        <ecNumber evidence="3">2.3.2.27</ecNumber>
    </recommendedName>
</protein>
<keyword evidence="4" id="KW-0808">Transferase</keyword>
<dbReference type="SUPFAM" id="SSF48403">
    <property type="entry name" value="Ankyrin repeat"/>
    <property type="match status" value="1"/>
</dbReference>
<evidence type="ECO:0000256" key="9">
    <source>
        <dbReference type="ARBA" id="ARBA00022833"/>
    </source>
</evidence>
<dbReference type="InterPro" id="IPR040847">
    <property type="entry name" value="SH3_15"/>
</dbReference>
<dbReference type="InterPro" id="IPR037252">
    <property type="entry name" value="Mib_Herc2_sf"/>
</dbReference>
<accession>K1PFA1</accession>
<keyword evidence="6" id="KW-0677">Repeat</keyword>
<dbReference type="GO" id="GO:0016567">
    <property type="term" value="P:protein ubiquitination"/>
    <property type="evidence" value="ECO:0007669"/>
    <property type="project" value="UniProtKB-UniPathway"/>
</dbReference>
<organism evidence="11">
    <name type="scientific">Magallana gigas</name>
    <name type="common">Pacific oyster</name>
    <name type="synonym">Crassostrea gigas</name>
    <dbReference type="NCBI Taxonomy" id="29159"/>
    <lineage>
        <taxon>Eukaryota</taxon>
        <taxon>Metazoa</taxon>
        <taxon>Spiralia</taxon>
        <taxon>Lophotrochozoa</taxon>
        <taxon>Mollusca</taxon>
        <taxon>Bivalvia</taxon>
        <taxon>Autobranchia</taxon>
        <taxon>Pteriomorphia</taxon>
        <taxon>Ostreida</taxon>
        <taxon>Ostreoidea</taxon>
        <taxon>Ostreidae</taxon>
        <taxon>Magallana</taxon>
    </lineage>
</organism>
<dbReference type="Gene3D" id="2.30.30.40">
    <property type="entry name" value="SH3 Domains"/>
    <property type="match status" value="1"/>
</dbReference>
<dbReference type="GO" id="GO:0061630">
    <property type="term" value="F:ubiquitin protein ligase activity"/>
    <property type="evidence" value="ECO:0007669"/>
    <property type="project" value="UniProtKB-EC"/>
</dbReference>
<sequence length="404" mass="44628">MAEGLWVMRSPDLNLENDDKEEGHVGTVVKDNGEQTYDVFSDMVGKSTCRVGEGGKFDLHSLDNAPVGGSGNTGKVEDLRENGSGVGGRNTVRMRLETSGEANCIDEIGVVKNFPDDNTVEIEYKGKTYQFHAGAVRKVYEVKVGDVSLGKVGKVMKIDSDGDVAVAFGYQTWVYNPGLLIPVTEVNVDVLDDETDKESDEEDEDDFSGSQNRDEKLQEGTNLTKLVAHLLLRKASGAQKPTVDPEQMFNACADGNTGAVNQLIQRNKDLDVKGNTPLHDAIAKRSDRAVNIFLSHPQINLKLPNKQKHTPLMWAAMKGHEFAVERLIEMKPSLVNAQKKDGYTALHIAAINDRQDSANILILKVGQLPLFITESLKFYCPRYHDFVGPTLARCYQLHWPIISE</sequence>
<dbReference type="GO" id="GO:0005737">
    <property type="term" value="C:cytoplasm"/>
    <property type="evidence" value="ECO:0007669"/>
    <property type="project" value="TreeGrafter"/>
</dbReference>
<comment type="pathway">
    <text evidence="2">Protein modification; protein ubiquitination.</text>
</comment>
<proteinExistence type="predicted"/>
<dbReference type="SMART" id="SM00248">
    <property type="entry name" value="ANK"/>
    <property type="match status" value="4"/>
</dbReference>
<dbReference type="Pfam" id="PF18346">
    <property type="entry name" value="SH3_15"/>
    <property type="match status" value="1"/>
</dbReference>
<dbReference type="EC" id="2.3.2.27" evidence="3"/>
<dbReference type="PROSITE" id="PS51416">
    <property type="entry name" value="MIB_HERC2"/>
    <property type="match status" value="1"/>
</dbReference>
<evidence type="ECO:0000256" key="5">
    <source>
        <dbReference type="ARBA" id="ARBA00022723"/>
    </source>
</evidence>
<reference evidence="11" key="1">
    <citation type="journal article" date="2012" name="Nature">
        <title>The oyster genome reveals stress adaptation and complexity of shell formation.</title>
        <authorList>
            <person name="Zhang G."/>
            <person name="Fang X."/>
            <person name="Guo X."/>
            <person name="Li L."/>
            <person name="Luo R."/>
            <person name="Xu F."/>
            <person name="Yang P."/>
            <person name="Zhang L."/>
            <person name="Wang X."/>
            <person name="Qi H."/>
            <person name="Xiong Z."/>
            <person name="Que H."/>
            <person name="Xie Y."/>
            <person name="Holland P.W."/>
            <person name="Paps J."/>
            <person name="Zhu Y."/>
            <person name="Wu F."/>
            <person name="Chen Y."/>
            <person name="Wang J."/>
            <person name="Peng C."/>
            <person name="Meng J."/>
            <person name="Yang L."/>
            <person name="Liu J."/>
            <person name="Wen B."/>
            <person name="Zhang N."/>
            <person name="Huang Z."/>
            <person name="Zhu Q."/>
            <person name="Feng Y."/>
            <person name="Mount A."/>
            <person name="Hedgecock D."/>
            <person name="Xu Z."/>
            <person name="Liu Y."/>
            <person name="Domazet-Loso T."/>
            <person name="Du Y."/>
            <person name="Sun X."/>
            <person name="Zhang S."/>
            <person name="Liu B."/>
            <person name="Cheng P."/>
            <person name="Jiang X."/>
            <person name="Li J."/>
            <person name="Fan D."/>
            <person name="Wang W."/>
            <person name="Fu W."/>
            <person name="Wang T."/>
            <person name="Wang B."/>
            <person name="Zhang J."/>
            <person name="Peng Z."/>
            <person name="Li Y."/>
            <person name="Li N."/>
            <person name="Wang J."/>
            <person name="Chen M."/>
            <person name="He Y."/>
            <person name="Tan F."/>
            <person name="Song X."/>
            <person name="Zheng Q."/>
            <person name="Huang R."/>
            <person name="Yang H."/>
            <person name="Du X."/>
            <person name="Chen L."/>
            <person name="Yang M."/>
            <person name="Gaffney P.M."/>
            <person name="Wang S."/>
            <person name="Luo L."/>
            <person name="She Z."/>
            <person name="Ming Y."/>
            <person name="Huang W."/>
            <person name="Zhang S."/>
            <person name="Huang B."/>
            <person name="Zhang Y."/>
            <person name="Qu T."/>
            <person name="Ni P."/>
            <person name="Miao G."/>
            <person name="Wang J."/>
            <person name="Wang Q."/>
            <person name="Steinberg C.E."/>
            <person name="Wang H."/>
            <person name="Li N."/>
            <person name="Qian L."/>
            <person name="Zhang G."/>
            <person name="Li Y."/>
            <person name="Yang H."/>
            <person name="Liu X."/>
            <person name="Wang J."/>
            <person name="Yin Y."/>
            <person name="Wang J."/>
        </authorList>
    </citation>
    <scope>NUCLEOTIDE SEQUENCE [LARGE SCALE GENOMIC DNA]</scope>
    <source>
        <strain evidence="11">05x7-T-G4-1.051#20</strain>
    </source>
</reference>
<evidence type="ECO:0000256" key="8">
    <source>
        <dbReference type="ARBA" id="ARBA00022786"/>
    </source>
</evidence>
<evidence type="ECO:0000256" key="3">
    <source>
        <dbReference type="ARBA" id="ARBA00012483"/>
    </source>
</evidence>